<dbReference type="Pfam" id="PF01490">
    <property type="entry name" value="Aa_trans"/>
    <property type="match status" value="1"/>
</dbReference>
<keyword evidence="5 9" id="KW-1133">Transmembrane helix</keyword>
<reference evidence="11 12" key="1">
    <citation type="submission" date="2024-09" db="EMBL/GenBank/DDBJ databases">
        <title>Chromosome-scale assembly of Riccia fluitans.</title>
        <authorList>
            <person name="Paukszto L."/>
            <person name="Sawicki J."/>
            <person name="Karawczyk K."/>
            <person name="Piernik-Szablinska J."/>
            <person name="Szczecinska M."/>
            <person name="Mazdziarz M."/>
        </authorList>
    </citation>
    <scope>NUCLEOTIDE SEQUENCE [LARGE SCALE GENOMIC DNA]</scope>
    <source>
        <strain evidence="11">Rf_01</strain>
        <tissue evidence="11">Aerial parts of the thallus</tissue>
    </source>
</reference>
<evidence type="ECO:0000259" key="10">
    <source>
        <dbReference type="Pfam" id="PF01490"/>
    </source>
</evidence>
<feature type="transmembrane region" description="Helical" evidence="9">
    <location>
        <begin position="237"/>
        <end position="257"/>
    </location>
</feature>
<sequence>MSDSLPIDFPKSKTYFFIGGDQGSDDDGDNENKSDYNDNGTPTGRGHRSRTSSVGSFTNPSWPRSYRESIGYQIVSGSPSFTLFSPVPRVGSYLSHSFRRGSIASSLENLQNAVGSSNRLDELEQEANYRPIYNIPSEASIPFLPSTQLEAESLREEYGSSFTQALLNGLNVLAGVGILSTPYALKEGGFLGITLLFGLAAICCYTGILLRRCLDSEPGALSYPDIGQAAFGNTGRLIISIILYIELYACCVEFIILEGDNLSALFPGISLDIAGFHMDSQHFFCTVAALIIMPTVWLRDLSVLSYLSAGGVIATLIVLFSVFWVGAFDGVGFTRGTGPLLNLSTLPVSIGLYGFCYSGHAVFPNVYTSMKKPDDFNRVLQVSFLIVSFIYGGMAIMGITMFGDDTLSSITLNLPKEFTASKIAVWTTIVNPITKYPFS</sequence>
<keyword evidence="12" id="KW-1185">Reference proteome</keyword>
<accession>A0ABD1Z6F5</accession>
<dbReference type="GO" id="GO:0031090">
    <property type="term" value="C:organelle membrane"/>
    <property type="evidence" value="ECO:0007669"/>
    <property type="project" value="UniProtKB-ARBA"/>
</dbReference>
<protein>
    <recommendedName>
        <fullName evidence="10">Amino acid transporter transmembrane domain-containing protein</fullName>
    </recommendedName>
</protein>
<evidence type="ECO:0000256" key="7">
    <source>
        <dbReference type="ARBA" id="ARBA00049662"/>
    </source>
</evidence>
<evidence type="ECO:0000256" key="4">
    <source>
        <dbReference type="ARBA" id="ARBA00022970"/>
    </source>
</evidence>
<evidence type="ECO:0000313" key="12">
    <source>
        <dbReference type="Proteomes" id="UP001605036"/>
    </source>
</evidence>
<dbReference type="GO" id="GO:0006865">
    <property type="term" value="P:amino acid transport"/>
    <property type="evidence" value="ECO:0007669"/>
    <property type="project" value="UniProtKB-KW"/>
</dbReference>
<evidence type="ECO:0000313" key="11">
    <source>
        <dbReference type="EMBL" id="KAL2643363.1"/>
    </source>
</evidence>
<keyword evidence="4" id="KW-0029">Amino-acid transport</keyword>
<evidence type="ECO:0000256" key="3">
    <source>
        <dbReference type="ARBA" id="ARBA00022692"/>
    </source>
</evidence>
<gene>
    <name evidence="11" type="ORF">R1flu_010950</name>
</gene>
<comment type="subcellular location">
    <subcellularLocation>
        <location evidence="1">Membrane</location>
        <topology evidence="1">Multi-pass membrane protein</topology>
    </subcellularLocation>
</comment>
<name>A0ABD1Z6F5_9MARC</name>
<proteinExistence type="inferred from homology"/>
<evidence type="ECO:0000256" key="5">
    <source>
        <dbReference type="ARBA" id="ARBA00022989"/>
    </source>
</evidence>
<evidence type="ECO:0000256" key="6">
    <source>
        <dbReference type="ARBA" id="ARBA00023136"/>
    </source>
</evidence>
<feature type="transmembrane region" description="Helical" evidence="9">
    <location>
        <begin position="379"/>
        <end position="402"/>
    </location>
</feature>
<keyword evidence="3 9" id="KW-0812">Transmembrane</keyword>
<comment type="similarity">
    <text evidence="7">Belongs to the amino acid/polyamine transporter 2 family. Amino acid/auxin permease (AAAP) (TC 2.A.18.5) subfamily.</text>
</comment>
<dbReference type="InterPro" id="IPR013057">
    <property type="entry name" value="AA_transpt_TM"/>
</dbReference>
<dbReference type="PANTHER" id="PTHR22950:SF692">
    <property type="entry name" value="TRANSMEMBRANE AMINO ACID TRANSPORTER FAMILY PROTEIN"/>
    <property type="match status" value="1"/>
</dbReference>
<dbReference type="AlphaFoldDB" id="A0ABD1Z6F5"/>
<feature type="compositionally biased region" description="Polar residues" evidence="8">
    <location>
        <begin position="51"/>
        <end position="60"/>
    </location>
</feature>
<feature type="transmembrane region" description="Helical" evidence="9">
    <location>
        <begin position="305"/>
        <end position="326"/>
    </location>
</feature>
<keyword evidence="2" id="KW-0813">Transport</keyword>
<dbReference type="PANTHER" id="PTHR22950">
    <property type="entry name" value="AMINO ACID TRANSPORTER"/>
    <property type="match status" value="1"/>
</dbReference>
<organism evidence="11 12">
    <name type="scientific">Riccia fluitans</name>
    <dbReference type="NCBI Taxonomy" id="41844"/>
    <lineage>
        <taxon>Eukaryota</taxon>
        <taxon>Viridiplantae</taxon>
        <taxon>Streptophyta</taxon>
        <taxon>Embryophyta</taxon>
        <taxon>Marchantiophyta</taxon>
        <taxon>Marchantiopsida</taxon>
        <taxon>Marchantiidae</taxon>
        <taxon>Marchantiales</taxon>
        <taxon>Ricciaceae</taxon>
        <taxon>Riccia</taxon>
    </lineage>
</organism>
<comment type="caution">
    <text evidence="11">The sequence shown here is derived from an EMBL/GenBank/DDBJ whole genome shotgun (WGS) entry which is preliminary data.</text>
</comment>
<feature type="transmembrane region" description="Helical" evidence="9">
    <location>
        <begin position="280"/>
        <end position="298"/>
    </location>
</feature>
<dbReference type="EMBL" id="JBHFFA010000002">
    <property type="protein sequence ID" value="KAL2643363.1"/>
    <property type="molecule type" value="Genomic_DNA"/>
</dbReference>
<evidence type="ECO:0000256" key="1">
    <source>
        <dbReference type="ARBA" id="ARBA00004141"/>
    </source>
</evidence>
<feature type="transmembrane region" description="Helical" evidence="9">
    <location>
        <begin position="190"/>
        <end position="210"/>
    </location>
</feature>
<feature type="domain" description="Amino acid transporter transmembrane" evidence="10">
    <location>
        <begin position="160"/>
        <end position="438"/>
    </location>
</feature>
<evidence type="ECO:0000256" key="8">
    <source>
        <dbReference type="SAM" id="MobiDB-lite"/>
    </source>
</evidence>
<dbReference type="Proteomes" id="UP001605036">
    <property type="component" value="Unassembled WGS sequence"/>
</dbReference>
<evidence type="ECO:0000256" key="2">
    <source>
        <dbReference type="ARBA" id="ARBA00022448"/>
    </source>
</evidence>
<feature type="region of interest" description="Disordered" evidence="8">
    <location>
        <begin position="1"/>
        <end position="60"/>
    </location>
</feature>
<keyword evidence="6 9" id="KW-0472">Membrane</keyword>
<feature type="transmembrane region" description="Helical" evidence="9">
    <location>
        <begin position="346"/>
        <end position="367"/>
    </location>
</feature>
<evidence type="ECO:0000256" key="9">
    <source>
        <dbReference type="SAM" id="Phobius"/>
    </source>
</evidence>